<dbReference type="RefSeq" id="WP_085886593.1">
    <property type="nucleotide sequence ID" value="NZ_FWFN01000001.1"/>
</dbReference>
<evidence type="ECO:0000256" key="5">
    <source>
        <dbReference type="ARBA" id="ARBA00022840"/>
    </source>
</evidence>
<evidence type="ECO:0000256" key="4">
    <source>
        <dbReference type="ARBA" id="ARBA00022777"/>
    </source>
</evidence>
<feature type="domain" description="Four-carbon acid sugar kinase N-terminal" evidence="7">
    <location>
        <begin position="7"/>
        <end position="217"/>
    </location>
</feature>
<dbReference type="Pfam" id="PF07005">
    <property type="entry name" value="SBD_N"/>
    <property type="match status" value="1"/>
</dbReference>
<dbReference type="Gene3D" id="3.40.50.10840">
    <property type="entry name" value="Putative sugar-binding, N-terminal domain"/>
    <property type="match status" value="1"/>
</dbReference>
<dbReference type="Pfam" id="PF17042">
    <property type="entry name" value="NBD_C"/>
    <property type="match status" value="1"/>
</dbReference>
<evidence type="ECO:0008006" key="11">
    <source>
        <dbReference type="Google" id="ProtNLM"/>
    </source>
</evidence>
<evidence type="ECO:0000259" key="8">
    <source>
        <dbReference type="Pfam" id="PF17042"/>
    </source>
</evidence>
<dbReference type="GO" id="GO:0016301">
    <property type="term" value="F:kinase activity"/>
    <property type="evidence" value="ECO:0007669"/>
    <property type="project" value="UniProtKB-KW"/>
</dbReference>
<dbReference type="SUPFAM" id="SSF142764">
    <property type="entry name" value="YgbK-like"/>
    <property type="match status" value="1"/>
</dbReference>
<gene>
    <name evidence="9" type="ORF">PSM7751_00733</name>
</gene>
<evidence type="ECO:0000256" key="6">
    <source>
        <dbReference type="ARBA" id="ARBA00023277"/>
    </source>
</evidence>
<dbReference type="InterPro" id="IPR042213">
    <property type="entry name" value="NBD_C_sf"/>
</dbReference>
<feature type="domain" description="Four-carbon acid sugar kinase nucleotide binding" evidence="8">
    <location>
        <begin position="253"/>
        <end position="414"/>
    </location>
</feature>
<comment type="similarity">
    <text evidence="1">Belongs to the four-carbon acid sugar kinase family.</text>
</comment>
<dbReference type="Gene3D" id="3.40.980.20">
    <property type="entry name" value="Four-carbon acid sugar kinase, nucleotide binding domain"/>
    <property type="match status" value="1"/>
</dbReference>
<keyword evidence="10" id="KW-1185">Reference proteome</keyword>
<dbReference type="OrthoDB" id="191465at2"/>
<evidence type="ECO:0000256" key="2">
    <source>
        <dbReference type="ARBA" id="ARBA00022679"/>
    </source>
</evidence>
<proteinExistence type="inferred from homology"/>
<keyword evidence="2" id="KW-0808">Transferase</keyword>
<dbReference type="GO" id="GO:0005524">
    <property type="term" value="F:ATP binding"/>
    <property type="evidence" value="ECO:0007669"/>
    <property type="project" value="UniProtKB-KW"/>
</dbReference>
<evidence type="ECO:0000259" key="7">
    <source>
        <dbReference type="Pfam" id="PF07005"/>
    </source>
</evidence>
<accession>A0A1X6YHK8</accession>
<evidence type="ECO:0000313" key="9">
    <source>
        <dbReference type="EMBL" id="SLN21140.1"/>
    </source>
</evidence>
<dbReference type="EMBL" id="FWFN01000001">
    <property type="protein sequence ID" value="SLN21140.1"/>
    <property type="molecule type" value="Genomic_DNA"/>
</dbReference>
<evidence type="ECO:0000313" key="10">
    <source>
        <dbReference type="Proteomes" id="UP000193963"/>
    </source>
</evidence>
<name>A0A1X6YHK8_9RHOB</name>
<dbReference type="InterPro" id="IPR037051">
    <property type="entry name" value="4-carb_acid_sugar_kinase_N_sf"/>
</dbReference>
<dbReference type="Proteomes" id="UP000193963">
    <property type="component" value="Unassembled WGS sequence"/>
</dbReference>
<sequence>MAPSPSLGIISDDVTGGLLVASYFEEAGLESPVALRPDAVENTGAIQILATRSRLAPPDEARAVISAALDALLAAGCPAIGYKACASFDSTEEGNIGPAVHLLAERMAQDPMLVSAGFPEFRATVHQGYLFYQGRLVTESIKRLDPVTPMPDPDLRRFLGRQAREAFGLVSHLDLHGGAAAARTALARERAAGHRFILLDSSDDADIAASAELAREARAIVASDPLLVAWGLARAADRAGSAPPPPRIDGPAAVLVGSVGPVAEAQLAAFAAHHPVLTLDLLADGSEAEQIARALEWATPRIGDTPFAITTLADEAGICAAQAALGRIGAARQAERLLSGIARGLRDRGLRRLVVAGGETSGATVEALGLSRLRALPRGPLGGGFCIGTASGPTPVEPISLFLKSGKLGTADVLLRALDRMPS</sequence>
<keyword evidence="3" id="KW-0547">Nucleotide-binding</keyword>
<evidence type="ECO:0000256" key="1">
    <source>
        <dbReference type="ARBA" id="ARBA00005715"/>
    </source>
</evidence>
<dbReference type="InterPro" id="IPR010737">
    <property type="entry name" value="4-carb_acid_sugar_kinase_N"/>
</dbReference>
<reference evidence="9 10" key="1">
    <citation type="submission" date="2017-03" db="EMBL/GenBank/DDBJ databases">
        <authorList>
            <person name="Afonso C.L."/>
            <person name="Miller P.J."/>
            <person name="Scott M.A."/>
            <person name="Spackman E."/>
            <person name="Goraichik I."/>
            <person name="Dimitrov K.M."/>
            <person name="Suarez D.L."/>
            <person name="Swayne D.E."/>
        </authorList>
    </citation>
    <scope>NUCLEOTIDE SEQUENCE [LARGE SCALE GENOMIC DNA]</scope>
    <source>
        <strain evidence="9 10">CECT 7751</strain>
    </source>
</reference>
<keyword evidence="5" id="KW-0067">ATP-binding</keyword>
<keyword evidence="4" id="KW-0418">Kinase</keyword>
<dbReference type="InterPro" id="IPR031475">
    <property type="entry name" value="NBD_C"/>
</dbReference>
<keyword evidence="6" id="KW-0119">Carbohydrate metabolism</keyword>
<evidence type="ECO:0000256" key="3">
    <source>
        <dbReference type="ARBA" id="ARBA00022741"/>
    </source>
</evidence>
<protein>
    <recommendedName>
        <fullName evidence="11">Four-carbon acid sugar kinase family protein</fullName>
    </recommendedName>
</protein>
<organism evidence="9 10">
    <name type="scientific">Pseudooceanicola marinus</name>
    <dbReference type="NCBI Taxonomy" id="396013"/>
    <lineage>
        <taxon>Bacteria</taxon>
        <taxon>Pseudomonadati</taxon>
        <taxon>Pseudomonadota</taxon>
        <taxon>Alphaproteobacteria</taxon>
        <taxon>Rhodobacterales</taxon>
        <taxon>Paracoccaceae</taxon>
        <taxon>Pseudooceanicola</taxon>
    </lineage>
</organism>
<dbReference type="AlphaFoldDB" id="A0A1X6YHK8"/>